<evidence type="ECO:0000313" key="7">
    <source>
        <dbReference type="EMBL" id="SVE40120.1"/>
    </source>
</evidence>
<accession>A0A383D737</accession>
<dbReference type="CDD" id="cd02068">
    <property type="entry name" value="radical_SAM_B12_BD"/>
    <property type="match status" value="1"/>
</dbReference>
<dbReference type="GO" id="GO:0051536">
    <property type="term" value="F:iron-sulfur cluster binding"/>
    <property type="evidence" value="ECO:0007669"/>
    <property type="project" value="UniProtKB-KW"/>
</dbReference>
<feature type="non-terminal residue" evidence="7">
    <location>
        <position position="202"/>
    </location>
</feature>
<keyword evidence="5" id="KW-0411">Iron-sulfur</keyword>
<dbReference type="Pfam" id="PF02310">
    <property type="entry name" value="B12-binding"/>
    <property type="match status" value="1"/>
</dbReference>
<keyword evidence="4" id="KW-0408">Iron</keyword>
<evidence type="ECO:0000259" key="6">
    <source>
        <dbReference type="PROSITE" id="PS51332"/>
    </source>
</evidence>
<dbReference type="InterPro" id="IPR036724">
    <property type="entry name" value="Cobalamin-bd_sf"/>
</dbReference>
<dbReference type="EMBL" id="UINC01214754">
    <property type="protein sequence ID" value="SVE40120.1"/>
    <property type="molecule type" value="Genomic_DNA"/>
</dbReference>
<name>A0A383D737_9ZZZZ</name>
<dbReference type="SUPFAM" id="SSF52242">
    <property type="entry name" value="Cobalamin (vitamin B12)-binding domain"/>
    <property type="match status" value="1"/>
</dbReference>
<dbReference type="GO" id="GO:0031419">
    <property type="term" value="F:cobalamin binding"/>
    <property type="evidence" value="ECO:0007669"/>
    <property type="project" value="InterPro"/>
</dbReference>
<dbReference type="GO" id="GO:0005829">
    <property type="term" value="C:cytosol"/>
    <property type="evidence" value="ECO:0007669"/>
    <property type="project" value="TreeGrafter"/>
</dbReference>
<dbReference type="InterPro" id="IPR006158">
    <property type="entry name" value="Cobalamin-bd"/>
</dbReference>
<reference evidence="7" key="1">
    <citation type="submission" date="2018-05" db="EMBL/GenBank/DDBJ databases">
        <authorList>
            <person name="Lanie J.A."/>
            <person name="Ng W.-L."/>
            <person name="Kazmierczak K.M."/>
            <person name="Andrzejewski T.M."/>
            <person name="Davidsen T.M."/>
            <person name="Wayne K.J."/>
            <person name="Tettelin H."/>
            <person name="Glass J.I."/>
            <person name="Rusch D."/>
            <person name="Podicherti R."/>
            <person name="Tsui H.-C.T."/>
            <person name="Winkler M.E."/>
        </authorList>
    </citation>
    <scope>NUCLEOTIDE SEQUENCE</scope>
</reference>
<dbReference type="PROSITE" id="PS51332">
    <property type="entry name" value="B12_BINDING"/>
    <property type="match status" value="1"/>
</dbReference>
<organism evidence="7">
    <name type="scientific">marine metagenome</name>
    <dbReference type="NCBI Taxonomy" id="408172"/>
    <lineage>
        <taxon>unclassified sequences</taxon>
        <taxon>metagenomes</taxon>
        <taxon>ecological metagenomes</taxon>
    </lineage>
</organism>
<proteinExistence type="predicted"/>
<dbReference type="AlphaFoldDB" id="A0A383D737"/>
<dbReference type="GO" id="GO:0046872">
    <property type="term" value="F:metal ion binding"/>
    <property type="evidence" value="ECO:0007669"/>
    <property type="project" value="UniProtKB-KW"/>
</dbReference>
<keyword evidence="2" id="KW-0949">S-adenosyl-L-methionine</keyword>
<keyword evidence="3" id="KW-0479">Metal-binding</keyword>
<dbReference type="PANTHER" id="PTHR43409">
    <property type="entry name" value="ANAEROBIC MAGNESIUM-PROTOPORPHYRIN IX MONOMETHYL ESTER CYCLASE-RELATED"/>
    <property type="match status" value="1"/>
</dbReference>
<gene>
    <name evidence="7" type="ORF">METZ01_LOCUS492974</name>
</gene>
<sequence length="202" mass="22415">MHNSSMKPRVALIAAQAIAGPKQIRKATPPFGIASLAAVLRNNGYVDLFLLDTVVEGYDNLEPINDNKDFFKFGLSNSDVIERLIDFDADIIAISSLFSTQTECAIDMANDIKSKLPDIPIVMGGNHASNLASEILCQESSVDYIIAGEADYTFLEFLEKYFNKRNFLDVQGLVWREGSEIKMNPRPSFIANLDDLPFPAFD</sequence>
<dbReference type="Gene3D" id="3.40.50.280">
    <property type="entry name" value="Cobalamin-binding domain"/>
    <property type="match status" value="1"/>
</dbReference>
<dbReference type="PANTHER" id="PTHR43409:SF16">
    <property type="entry name" value="SLR0320 PROTEIN"/>
    <property type="match status" value="1"/>
</dbReference>
<comment type="cofactor">
    <cofactor evidence="1">
        <name>[4Fe-4S] cluster</name>
        <dbReference type="ChEBI" id="CHEBI:49883"/>
    </cofactor>
</comment>
<evidence type="ECO:0000256" key="3">
    <source>
        <dbReference type="ARBA" id="ARBA00022723"/>
    </source>
</evidence>
<protein>
    <recommendedName>
        <fullName evidence="6">B12-binding domain-containing protein</fullName>
    </recommendedName>
</protein>
<evidence type="ECO:0000256" key="4">
    <source>
        <dbReference type="ARBA" id="ARBA00023004"/>
    </source>
</evidence>
<dbReference type="InterPro" id="IPR051198">
    <property type="entry name" value="BchE-like"/>
</dbReference>
<evidence type="ECO:0000256" key="1">
    <source>
        <dbReference type="ARBA" id="ARBA00001966"/>
    </source>
</evidence>
<evidence type="ECO:0000256" key="2">
    <source>
        <dbReference type="ARBA" id="ARBA00022691"/>
    </source>
</evidence>
<feature type="domain" description="B12-binding" evidence="6">
    <location>
        <begin position="8"/>
        <end position="168"/>
    </location>
</feature>
<evidence type="ECO:0000256" key="5">
    <source>
        <dbReference type="ARBA" id="ARBA00023014"/>
    </source>
</evidence>